<evidence type="ECO:0000256" key="7">
    <source>
        <dbReference type="SAM" id="MobiDB-lite"/>
    </source>
</evidence>
<comment type="similarity">
    <text evidence="1">Belongs to the universal ribosomal protein uL3 family.</text>
</comment>
<dbReference type="NCBIfam" id="TIGR03625">
    <property type="entry name" value="L3_bact"/>
    <property type="match status" value="1"/>
</dbReference>
<sequence>MTQRFGEHNAVPVTIVQAGPCTVTQVKGDSDGYRAVQLGFERARKVSKPLSGHFKNIGLFKHLREFRFESTAERGQVISVKTFKVGDMVQVSGLTKGKGFQGVVKRHKFSGSPKTHGHKDQLRMPGSIGSTEPKHVFKGTRMAGRMGGGKATVKNLEIIDIDTEKNLLFIKGAVPGPRNTILTIAGDGDLVIEAPQTETPKSAAPEPAAVAENTPAEKQDEVTNAPAAEKQDQKPGEEKKA</sequence>
<protein>
    <recommendedName>
        <fullName evidence="6">50S ribosomal protein L3</fullName>
    </recommendedName>
</protein>
<comment type="caution">
    <text evidence="8">The sequence shown here is derived from an EMBL/GenBank/DDBJ whole genome shotgun (WGS) entry which is preliminary data.</text>
</comment>
<evidence type="ECO:0000256" key="2">
    <source>
        <dbReference type="ARBA" id="ARBA00022730"/>
    </source>
</evidence>
<keyword evidence="2" id="KW-0699">rRNA-binding</keyword>
<name>A0A1G2BPA2_9BACT</name>
<accession>A0A1G2BPA2</accession>
<evidence type="ECO:0000256" key="1">
    <source>
        <dbReference type="ARBA" id="ARBA00006540"/>
    </source>
</evidence>
<dbReference type="Pfam" id="PF00297">
    <property type="entry name" value="Ribosomal_L3"/>
    <property type="match status" value="1"/>
</dbReference>
<gene>
    <name evidence="8" type="ORF">A2677_01900</name>
</gene>
<dbReference type="GO" id="GO:0019843">
    <property type="term" value="F:rRNA binding"/>
    <property type="evidence" value="ECO:0007669"/>
    <property type="project" value="UniProtKB-KW"/>
</dbReference>
<dbReference type="AlphaFoldDB" id="A0A1G2BPA2"/>
<evidence type="ECO:0000256" key="4">
    <source>
        <dbReference type="ARBA" id="ARBA00022980"/>
    </source>
</evidence>
<keyword evidence="3" id="KW-0694">RNA-binding</keyword>
<proteinExistence type="inferred from homology"/>
<dbReference type="Proteomes" id="UP000177817">
    <property type="component" value="Unassembled WGS sequence"/>
</dbReference>
<keyword evidence="4 8" id="KW-0689">Ribosomal protein</keyword>
<feature type="compositionally biased region" description="Basic and acidic residues" evidence="7">
    <location>
        <begin position="229"/>
        <end position="241"/>
    </location>
</feature>
<reference evidence="8 9" key="1">
    <citation type="journal article" date="2016" name="Nat. Commun.">
        <title>Thousands of microbial genomes shed light on interconnected biogeochemical processes in an aquifer system.</title>
        <authorList>
            <person name="Anantharaman K."/>
            <person name="Brown C.T."/>
            <person name="Hug L.A."/>
            <person name="Sharon I."/>
            <person name="Castelle C.J."/>
            <person name="Probst A.J."/>
            <person name="Thomas B.C."/>
            <person name="Singh A."/>
            <person name="Wilkins M.J."/>
            <person name="Karaoz U."/>
            <person name="Brodie E.L."/>
            <person name="Williams K.H."/>
            <person name="Hubbard S.S."/>
            <person name="Banfield J.F."/>
        </authorList>
    </citation>
    <scope>NUCLEOTIDE SEQUENCE [LARGE SCALE GENOMIC DNA]</scope>
</reference>
<feature type="region of interest" description="Disordered" evidence="7">
    <location>
        <begin position="108"/>
        <end position="133"/>
    </location>
</feature>
<keyword evidence="5" id="KW-0687">Ribonucleoprotein</keyword>
<evidence type="ECO:0000313" key="8">
    <source>
        <dbReference type="EMBL" id="OGY90419.1"/>
    </source>
</evidence>
<evidence type="ECO:0000256" key="6">
    <source>
        <dbReference type="NCBIfam" id="TIGR03625"/>
    </source>
</evidence>
<dbReference type="InterPro" id="IPR009000">
    <property type="entry name" value="Transl_B-barrel_sf"/>
</dbReference>
<dbReference type="EMBL" id="MHKK01000011">
    <property type="protein sequence ID" value="OGY90419.1"/>
    <property type="molecule type" value="Genomic_DNA"/>
</dbReference>
<dbReference type="SUPFAM" id="SSF50447">
    <property type="entry name" value="Translation proteins"/>
    <property type="match status" value="1"/>
</dbReference>
<dbReference type="InterPro" id="IPR019927">
    <property type="entry name" value="Ribosomal_uL3_bac/org-type"/>
</dbReference>
<organism evidence="8 9">
    <name type="scientific">Candidatus Komeilibacteria bacterium RIFCSPHIGHO2_01_FULL_52_14</name>
    <dbReference type="NCBI Taxonomy" id="1798549"/>
    <lineage>
        <taxon>Bacteria</taxon>
        <taxon>Candidatus Komeiliibacteriota</taxon>
    </lineage>
</organism>
<evidence type="ECO:0000313" key="9">
    <source>
        <dbReference type="Proteomes" id="UP000177817"/>
    </source>
</evidence>
<dbReference type="FunFam" id="2.40.30.10:FF:000004">
    <property type="entry name" value="50S ribosomal protein L3"/>
    <property type="match status" value="1"/>
</dbReference>
<evidence type="ECO:0000256" key="3">
    <source>
        <dbReference type="ARBA" id="ARBA00022884"/>
    </source>
</evidence>
<dbReference type="PANTHER" id="PTHR11229">
    <property type="entry name" value="50S RIBOSOMAL PROTEIN L3"/>
    <property type="match status" value="1"/>
</dbReference>
<dbReference type="GO" id="GO:0022625">
    <property type="term" value="C:cytosolic large ribosomal subunit"/>
    <property type="evidence" value="ECO:0007669"/>
    <property type="project" value="TreeGrafter"/>
</dbReference>
<dbReference type="InterPro" id="IPR000597">
    <property type="entry name" value="Ribosomal_uL3"/>
</dbReference>
<dbReference type="Gene3D" id="2.40.30.10">
    <property type="entry name" value="Translation factors"/>
    <property type="match status" value="1"/>
</dbReference>
<dbReference type="PANTHER" id="PTHR11229:SF16">
    <property type="entry name" value="LARGE RIBOSOMAL SUBUNIT PROTEIN UL3C"/>
    <property type="match status" value="1"/>
</dbReference>
<dbReference type="Gene3D" id="3.30.160.810">
    <property type="match status" value="1"/>
</dbReference>
<evidence type="ECO:0000256" key="5">
    <source>
        <dbReference type="ARBA" id="ARBA00023274"/>
    </source>
</evidence>
<dbReference type="GO" id="GO:0003735">
    <property type="term" value="F:structural constituent of ribosome"/>
    <property type="evidence" value="ECO:0007669"/>
    <property type="project" value="UniProtKB-UniRule"/>
</dbReference>
<feature type="region of interest" description="Disordered" evidence="7">
    <location>
        <begin position="194"/>
        <end position="241"/>
    </location>
</feature>
<dbReference type="GO" id="GO:0006412">
    <property type="term" value="P:translation"/>
    <property type="evidence" value="ECO:0007669"/>
    <property type="project" value="UniProtKB-UniRule"/>
</dbReference>